<dbReference type="InterPro" id="IPR025723">
    <property type="entry name" value="ArsA/GET3_ATPase-like"/>
</dbReference>
<organism evidence="3 4">
    <name type="scientific">Pyramidobacter porci</name>
    <dbReference type="NCBI Taxonomy" id="2605789"/>
    <lineage>
        <taxon>Bacteria</taxon>
        <taxon>Thermotogati</taxon>
        <taxon>Synergistota</taxon>
        <taxon>Synergistia</taxon>
        <taxon>Synergistales</taxon>
        <taxon>Dethiosulfovibrionaceae</taxon>
        <taxon>Pyramidobacter</taxon>
    </lineage>
</organism>
<reference evidence="3 4" key="1">
    <citation type="submission" date="2019-08" db="EMBL/GenBank/DDBJ databases">
        <title>In-depth cultivation of the pig gut microbiome towards novel bacterial diversity and tailored functional studies.</title>
        <authorList>
            <person name="Wylensek D."/>
            <person name="Hitch T.C.A."/>
            <person name="Clavel T."/>
        </authorList>
    </citation>
    <scope>NUCLEOTIDE SEQUENCE [LARGE SCALE GENOMIC DNA]</scope>
    <source>
        <strain evidence="3 4">SM-530-WT-4B</strain>
    </source>
</reference>
<accession>A0A6L5YAH4</accession>
<evidence type="ECO:0000313" key="3">
    <source>
        <dbReference type="EMBL" id="MST55201.1"/>
    </source>
</evidence>
<dbReference type="RefSeq" id="WP_154528301.1">
    <property type="nucleotide sequence ID" value="NZ_VUNH01000003.1"/>
</dbReference>
<feature type="domain" description="ArsA/GET3 Anion-transporting ATPase-like" evidence="2">
    <location>
        <begin position="5"/>
        <end position="306"/>
    </location>
</feature>
<evidence type="ECO:0000313" key="4">
    <source>
        <dbReference type="Proteomes" id="UP000473699"/>
    </source>
</evidence>
<dbReference type="EMBL" id="VUNH01000003">
    <property type="protein sequence ID" value="MST55201.1"/>
    <property type="molecule type" value="Genomic_DNA"/>
</dbReference>
<dbReference type="PANTHER" id="PTHR10803:SF3">
    <property type="entry name" value="ATPASE GET3"/>
    <property type="match status" value="1"/>
</dbReference>
<dbReference type="NCBIfam" id="TIGR00345">
    <property type="entry name" value="GET3_arsA_TRC40"/>
    <property type="match status" value="1"/>
</dbReference>
<dbReference type="CDD" id="cd02035">
    <property type="entry name" value="ArsA"/>
    <property type="match status" value="1"/>
</dbReference>
<dbReference type="GO" id="GO:0005524">
    <property type="term" value="F:ATP binding"/>
    <property type="evidence" value="ECO:0007669"/>
    <property type="project" value="InterPro"/>
</dbReference>
<evidence type="ECO:0000259" key="2">
    <source>
        <dbReference type="Pfam" id="PF02374"/>
    </source>
</evidence>
<dbReference type="AlphaFoldDB" id="A0A6L5YAH4"/>
<dbReference type="SUPFAM" id="SSF52540">
    <property type="entry name" value="P-loop containing nucleoside triphosphate hydrolases"/>
    <property type="match status" value="1"/>
</dbReference>
<gene>
    <name evidence="3" type="ORF">FYJ74_03980</name>
</gene>
<keyword evidence="4" id="KW-1185">Reference proteome</keyword>
<dbReference type="Pfam" id="PF02374">
    <property type="entry name" value="ArsA_ATPase"/>
    <property type="match status" value="1"/>
</dbReference>
<protein>
    <submittedName>
        <fullName evidence="3">ArsA family ATPase</fullName>
    </submittedName>
</protein>
<comment type="similarity">
    <text evidence="1">Belongs to the arsA ATPase family.</text>
</comment>
<sequence length="320" mass="36116">MAYKRFTFFGGKGGTGKTTCSSAYALHLARQGVRTLAVSTDPAHSLADAFGTGIGSSVVKLEENLWGLEIDAALEAKKYMEGIREQMRQIVSPAIVEEVDKQLRIAYVSPGSEESAIFDCFVDLMEQAGQKYDAIVFDTAPTGHTLRLLTLPEVLGMWMEHLLEKRRKAMDMMRLASHYERDLLEKLKEDPVFDLLTRRRDRFQRARELLTNHELTTFHFVLNAEKLAVLETERAVALMNEFEIAVGPLIVNRVMPPETGSFFEKKRAQQTQYLEQIQKEFGQYGIVQLPMLDGDIEGMQELEKLLPLLAVLDAEKIAAS</sequence>
<dbReference type="PANTHER" id="PTHR10803">
    <property type="entry name" value="ARSENICAL PUMP-DRIVING ATPASE ARSENITE-TRANSLOCATING ATPASE"/>
    <property type="match status" value="1"/>
</dbReference>
<dbReference type="Proteomes" id="UP000473699">
    <property type="component" value="Unassembled WGS sequence"/>
</dbReference>
<dbReference type="Gene3D" id="3.40.50.300">
    <property type="entry name" value="P-loop containing nucleotide triphosphate hydrolases"/>
    <property type="match status" value="1"/>
</dbReference>
<dbReference type="GO" id="GO:0016887">
    <property type="term" value="F:ATP hydrolysis activity"/>
    <property type="evidence" value="ECO:0007669"/>
    <property type="project" value="InterPro"/>
</dbReference>
<evidence type="ECO:0000256" key="1">
    <source>
        <dbReference type="ARBA" id="ARBA00011040"/>
    </source>
</evidence>
<dbReference type="InterPro" id="IPR016300">
    <property type="entry name" value="ATPase_ArsA/GET3"/>
</dbReference>
<name>A0A6L5YAH4_9BACT</name>
<proteinExistence type="inferred from homology"/>
<comment type="caution">
    <text evidence="3">The sequence shown here is derived from an EMBL/GenBank/DDBJ whole genome shotgun (WGS) entry which is preliminary data.</text>
</comment>
<dbReference type="InterPro" id="IPR027417">
    <property type="entry name" value="P-loop_NTPase"/>
</dbReference>